<sequence length="113" mass="13164">MRKTIPTTFIPKDSSLQRENCLCFKNYIHSERKEVNVQFHDNTSGVTSQTRQTFPGRKSRREKERIARLKRLAPVALLEQQAYFIIFRLFGGRRRVITEEGVENDTAAFTGVM</sequence>
<accession>A0A6H5G620</accession>
<evidence type="ECO:0000313" key="1">
    <source>
        <dbReference type="EMBL" id="CAA9997981.1"/>
    </source>
</evidence>
<feature type="non-terminal residue" evidence="1">
    <location>
        <position position="113"/>
    </location>
</feature>
<dbReference type="AlphaFoldDB" id="A0A6H5G620"/>
<evidence type="ECO:0000313" key="2">
    <source>
        <dbReference type="Proteomes" id="UP000479000"/>
    </source>
</evidence>
<protein>
    <submittedName>
        <fullName evidence="1">Uncharacterized protein</fullName>
    </submittedName>
</protein>
<name>A0A6H5G620_9HEMI</name>
<dbReference type="Proteomes" id="UP000479000">
    <property type="component" value="Unassembled WGS sequence"/>
</dbReference>
<proteinExistence type="predicted"/>
<gene>
    <name evidence="1" type="ORF">NTEN_LOCUS4275</name>
</gene>
<reference evidence="1 2" key="1">
    <citation type="submission" date="2020-02" db="EMBL/GenBank/DDBJ databases">
        <authorList>
            <person name="Ferguson B K."/>
        </authorList>
    </citation>
    <scope>NUCLEOTIDE SEQUENCE [LARGE SCALE GENOMIC DNA]</scope>
</reference>
<dbReference type="EMBL" id="CADCXU010006435">
    <property type="protein sequence ID" value="CAA9997981.1"/>
    <property type="molecule type" value="Genomic_DNA"/>
</dbReference>
<keyword evidence="2" id="KW-1185">Reference proteome</keyword>
<organism evidence="1 2">
    <name type="scientific">Nesidiocoris tenuis</name>
    <dbReference type="NCBI Taxonomy" id="355587"/>
    <lineage>
        <taxon>Eukaryota</taxon>
        <taxon>Metazoa</taxon>
        <taxon>Ecdysozoa</taxon>
        <taxon>Arthropoda</taxon>
        <taxon>Hexapoda</taxon>
        <taxon>Insecta</taxon>
        <taxon>Pterygota</taxon>
        <taxon>Neoptera</taxon>
        <taxon>Paraneoptera</taxon>
        <taxon>Hemiptera</taxon>
        <taxon>Heteroptera</taxon>
        <taxon>Panheteroptera</taxon>
        <taxon>Cimicomorpha</taxon>
        <taxon>Miridae</taxon>
        <taxon>Dicyphina</taxon>
        <taxon>Nesidiocoris</taxon>
    </lineage>
</organism>